<reference evidence="2 3" key="1">
    <citation type="submission" date="2020-08" db="EMBL/GenBank/DDBJ databases">
        <title>Sequencing the genomes of 1000 actinobacteria strains.</title>
        <authorList>
            <person name="Klenk H.-P."/>
        </authorList>
    </citation>
    <scope>NUCLEOTIDE SEQUENCE [LARGE SCALE GENOMIC DNA]</scope>
    <source>
        <strain evidence="2 3">DSM 45584</strain>
    </source>
</reference>
<evidence type="ECO:0000256" key="1">
    <source>
        <dbReference type="SAM" id="MobiDB-lite"/>
    </source>
</evidence>
<organism evidence="2 3">
    <name type="scientific">Saccharopolyspora phatthalungensis</name>
    <dbReference type="NCBI Taxonomy" id="664693"/>
    <lineage>
        <taxon>Bacteria</taxon>
        <taxon>Bacillati</taxon>
        <taxon>Actinomycetota</taxon>
        <taxon>Actinomycetes</taxon>
        <taxon>Pseudonocardiales</taxon>
        <taxon>Pseudonocardiaceae</taxon>
        <taxon>Saccharopolyspora</taxon>
    </lineage>
</organism>
<dbReference type="EMBL" id="JACHIW010000001">
    <property type="protein sequence ID" value="MBB5154935.1"/>
    <property type="molecule type" value="Genomic_DNA"/>
</dbReference>
<dbReference type="Proteomes" id="UP000584374">
    <property type="component" value="Unassembled WGS sequence"/>
</dbReference>
<evidence type="ECO:0000313" key="3">
    <source>
        <dbReference type="Proteomes" id="UP000584374"/>
    </source>
</evidence>
<name>A0A840Q916_9PSEU</name>
<keyword evidence="3" id="KW-1185">Reference proteome</keyword>
<gene>
    <name evidence="2" type="ORF">BJ970_002469</name>
</gene>
<comment type="caution">
    <text evidence="2">The sequence shown here is derived from an EMBL/GenBank/DDBJ whole genome shotgun (WGS) entry which is preliminary data.</text>
</comment>
<evidence type="ECO:0000313" key="2">
    <source>
        <dbReference type="EMBL" id="MBB5154935.1"/>
    </source>
</evidence>
<dbReference type="AlphaFoldDB" id="A0A840Q916"/>
<dbReference type="RefSeq" id="WP_184726364.1">
    <property type="nucleotide sequence ID" value="NZ_JACHIW010000001.1"/>
</dbReference>
<proteinExistence type="predicted"/>
<sequence>MLLTPTNEDVPHIAALQRAVEAGFKFMHLRDGHGELAAIYAERRCGYGVVENITLRGMDEAVAARFRVEDYPHGDPLWREHGTVEEVITAVLELPPHGSPGAPNSTHRRGSGLWVPGEGF</sequence>
<protein>
    <submittedName>
        <fullName evidence="2">Uncharacterized protein</fullName>
    </submittedName>
</protein>
<accession>A0A840Q916</accession>
<feature type="region of interest" description="Disordered" evidence="1">
    <location>
        <begin position="94"/>
        <end position="120"/>
    </location>
</feature>